<proteinExistence type="predicted"/>
<dbReference type="CDD" id="cd06008">
    <property type="entry name" value="NF-X1-zinc-finger"/>
    <property type="match status" value="1"/>
</dbReference>
<feature type="compositionally biased region" description="Acidic residues" evidence="9">
    <location>
        <begin position="601"/>
        <end position="618"/>
    </location>
</feature>
<reference evidence="11" key="1">
    <citation type="submission" date="2022-08" db="EMBL/GenBank/DDBJ databases">
        <authorList>
            <person name="Kallberg Y."/>
            <person name="Tangrot J."/>
            <person name="Rosling A."/>
        </authorList>
    </citation>
    <scope>NUCLEOTIDE SEQUENCE</scope>
    <source>
        <strain evidence="11">Wild A</strain>
    </source>
</reference>
<dbReference type="Pfam" id="PF13086">
    <property type="entry name" value="AAA_11"/>
    <property type="match status" value="1"/>
</dbReference>
<dbReference type="SMART" id="SM00438">
    <property type="entry name" value="ZnF_NFX"/>
    <property type="match status" value="3"/>
</dbReference>
<evidence type="ECO:0000256" key="6">
    <source>
        <dbReference type="ARBA" id="ARBA00022833"/>
    </source>
</evidence>
<evidence type="ECO:0000313" key="12">
    <source>
        <dbReference type="Proteomes" id="UP001153678"/>
    </source>
</evidence>
<keyword evidence="12" id="KW-1185">Reference proteome</keyword>
<keyword evidence="8" id="KW-0175">Coiled coil</keyword>
<dbReference type="GO" id="GO:0005737">
    <property type="term" value="C:cytoplasm"/>
    <property type="evidence" value="ECO:0007669"/>
    <property type="project" value="UniProtKB-SubCell"/>
</dbReference>
<dbReference type="SUPFAM" id="SSF52540">
    <property type="entry name" value="P-loop containing nucleoside triphosphate hydrolases"/>
    <property type="match status" value="1"/>
</dbReference>
<dbReference type="FunFam" id="3.40.50.300:FF:001660">
    <property type="entry name" value="NF-X1 finger and helicase protein, putative"/>
    <property type="match status" value="1"/>
</dbReference>
<dbReference type="InterPro" id="IPR047187">
    <property type="entry name" value="SF1_C_Upf1"/>
</dbReference>
<protein>
    <submittedName>
        <fullName evidence="11">16549_t:CDS:1</fullName>
    </submittedName>
</protein>
<dbReference type="Pfam" id="PF20173">
    <property type="entry name" value="ZnF_RZ-type"/>
    <property type="match status" value="1"/>
</dbReference>
<evidence type="ECO:0000256" key="2">
    <source>
        <dbReference type="ARBA" id="ARBA00022490"/>
    </source>
</evidence>
<dbReference type="OrthoDB" id="2423195at2759"/>
<dbReference type="InterPro" id="IPR041677">
    <property type="entry name" value="DNA2/NAM7_AAA_11"/>
</dbReference>
<organism evidence="11 12">
    <name type="scientific">Funneliformis geosporum</name>
    <dbReference type="NCBI Taxonomy" id="1117311"/>
    <lineage>
        <taxon>Eukaryota</taxon>
        <taxon>Fungi</taxon>
        <taxon>Fungi incertae sedis</taxon>
        <taxon>Mucoromycota</taxon>
        <taxon>Glomeromycotina</taxon>
        <taxon>Glomeromycetes</taxon>
        <taxon>Glomerales</taxon>
        <taxon>Glomeraceae</taxon>
        <taxon>Funneliformis</taxon>
    </lineage>
</organism>
<dbReference type="InterPro" id="IPR000967">
    <property type="entry name" value="Znf_NFX1"/>
</dbReference>
<evidence type="ECO:0000256" key="9">
    <source>
        <dbReference type="SAM" id="MobiDB-lite"/>
    </source>
</evidence>
<comment type="caution">
    <text evidence="11">The sequence shown here is derived from an EMBL/GenBank/DDBJ whole genome shotgun (WGS) entry which is preliminary data.</text>
</comment>
<evidence type="ECO:0000259" key="10">
    <source>
        <dbReference type="PROSITE" id="PS51981"/>
    </source>
</evidence>
<dbReference type="PROSITE" id="PS51981">
    <property type="entry name" value="ZF_RZ"/>
    <property type="match status" value="1"/>
</dbReference>
<sequence>MKGELSRLGPRHDNDFLEICKISIIPTKDEILASREPSLPSFMLGPSEFLPDGIARLLDMQFRLLREDMLNPIRLGISRFLTDLDKNKVQFKKLREEGGRFRYDKGDISGDLNVYTNIRFVSINVNRYRGFISRVAFTPPKIKSAKDEKHRLHYWERSRKLMSGSLICVLWQNKVNEDSDANSSQTYSLYFGVVVEKNEKRLSRFETEAMIDIHFIESSIYPIVLEDISMGRDHPSRPKRFMVESTGVYFESYNHILKTLRVTNPSEVPFRQYLVSSLEGGDRNIQVETPLYTRAPRFHFDLSILLKDPYDSLLLNVQDEISRENAIRKLATPNISVFDETQAKSLVDALSREIALIEGPPGTGKTYVGIELVKVLLSEKNRKATAIGPILTICYTNHALDQFLECLLDNNITKIVRLGSRSKSDRIKEFNLEQISRSRPKVSHRGFMLYEAYEELDEIKNEAINLQDKLSRELMTWNDVKNYLLAEYMAYYLQFTDNGTDFPDLLLNIENEESNMLPDETDKNGDEWTIVGEEKLKNQSIWDQWINGVDIRRREQLVQAIYRNQNAIEKNISKKGKGRDDQNERPNNMYEFLKNVPRDDESVEGGDESEEESSEDAFNYEESQKIIQNNGTNNIKNDETDETEYWLQKLVIPDGDRDLETLLEDTDVWNMSKVERKRVHDHLREAIRKEVIIDLADLEMKHTAKRKEIEDINDEGRREILENCQVIGLTTSGAAKYQSLIRSVAPRIIVVEEAGEVLEAHILSSLTPSTQHLILIGDHLQLRPHIATYTLSVDSQPGKYFMLDRSLFERLGVTMSQLTIQRRMRPEIADLIRGTLYPKLTDGTNTREYPKVRGTPHNLFFIDHRHSEDAAGSNQFALQSHSNTFEVEFVVELIRYFVRNGYDKPNDIAVLTPYLGQLIKLRDALRESFVVVIDERDNQDIEELLGEADPEYENPNGTVTIAEKRSLQRQVILKTVDNFQGEEATIVIVSLVRNTTSCNHGGIGFLKSSNRTNVLLSRAKHGMFMLGNADLLSERSDMWKSVIGLMRERGQVGRTFPILCESHPDIINDISSPKQFRELSPDGGCNSPCRYRMPCGHICSYKCHPDDPDHIGAAKSCIRPCLRLHDSCNHVCPLPCGDPCGECQIIVEDILLSCGHYFTSPKCYQSQDPKSIMCYATVTRILPTCGHELNVHCSSSIGSLRCDHECGIILEGCGHSCKNKCCECQKRSIAANNKEPKLDQQGHVMRTNHLKCIQRCGRILFCGHACASSCHKGACPPCKENCSAACRHSKCMLNCSEPWHRCASVCGEECPPQKYCVLCANDEIKSQVVDIYLQESFKEVDWEVHRLIVLECGHCFTMESMDSLMELDKYYVRHETTWIGLKIPPEEMSKVKSCPNCRHPISNVRRYGRVSKKIMLDAAKMKFLQKYTRSLKNARDSLEKTVKELENKRDQFIDKIVKSAKEKSIGKEYYKSQASNTKVPELTPVQQFAEVVQHDISKVHETLWANQVFRLIGCYREIFLIMTGTKDPPYKRAFDAAVVNLYHVRSAAETENIDVLKLVEQMESLNLSGKSSMHQLALQRECLQQVGIPLPVVSHGIYVKAFFEVVHIQKAMFMEAKHVVHALDLALNENINLIYLQSIRDKTTLQSINTRNAWIKFTRFILETTVEHLKIICEVAKETKYYRDYAFALLELSEIQCQYGGFILSYEIIDSNKSASEQATRIKKSVSSLCEDIQQRFTSLQNLIGLIDGEYIQKQFISRMKQISKDVNELENCRGKTILRSEKLEIFRAMNIELQGSGHWYQCPNGHTYAIANCGLANQASHCPECGANVGGVNYNLTAGNTRSNEYENLYQYNQ</sequence>
<comment type="subcellular location">
    <subcellularLocation>
        <location evidence="1">Cytoplasm</location>
    </subcellularLocation>
</comment>
<dbReference type="GO" id="GO:0031048">
    <property type="term" value="P:regulatory ncRNA-mediated heterochromatin formation"/>
    <property type="evidence" value="ECO:0007669"/>
    <property type="project" value="TreeGrafter"/>
</dbReference>
<dbReference type="GO" id="GO:0002376">
    <property type="term" value="P:immune system process"/>
    <property type="evidence" value="ECO:0007669"/>
    <property type="project" value="UniProtKB-KW"/>
</dbReference>
<dbReference type="InterPro" id="IPR027417">
    <property type="entry name" value="P-loop_NTPase"/>
</dbReference>
<dbReference type="EMBL" id="CAMKVN010000646">
    <property type="protein sequence ID" value="CAI2170001.1"/>
    <property type="molecule type" value="Genomic_DNA"/>
</dbReference>
<dbReference type="Proteomes" id="UP001153678">
    <property type="component" value="Unassembled WGS sequence"/>
</dbReference>
<feature type="coiled-coil region" evidence="8">
    <location>
        <begin position="1424"/>
        <end position="1462"/>
    </location>
</feature>
<evidence type="ECO:0000256" key="8">
    <source>
        <dbReference type="SAM" id="Coils"/>
    </source>
</evidence>
<keyword evidence="3" id="KW-0479">Metal-binding</keyword>
<keyword evidence="5" id="KW-0863">Zinc-finger</keyword>
<evidence type="ECO:0000256" key="7">
    <source>
        <dbReference type="ARBA" id="ARBA00022859"/>
    </source>
</evidence>
<dbReference type="GO" id="GO:0004386">
    <property type="term" value="F:helicase activity"/>
    <property type="evidence" value="ECO:0007669"/>
    <property type="project" value="InterPro"/>
</dbReference>
<keyword evidence="2" id="KW-0963">Cytoplasm</keyword>
<evidence type="ECO:0000256" key="5">
    <source>
        <dbReference type="ARBA" id="ARBA00022771"/>
    </source>
</evidence>
<evidence type="ECO:0000256" key="3">
    <source>
        <dbReference type="ARBA" id="ARBA00022723"/>
    </source>
</evidence>
<gene>
    <name evidence="11" type="ORF">FWILDA_LOCUS4364</name>
</gene>
<dbReference type="GO" id="GO:0031380">
    <property type="term" value="C:nuclear RNA-directed RNA polymerase complex"/>
    <property type="evidence" value="ECO:0007669"/>
    <property type="project" value="TreeGrafter"/>
</dbReference>
<dbReference type="InterPro" id="IPR041679">
    <property type="entry name" value="DNA2/NAM7-like_C"/>
</dbReference>
<dbReference type="CDD" id="cd18808">
    <property type="entry name" value="SF1_C_Upf1"/>
    <property type="match status" value="1"/>
</dbReference>
<dbReference type="Gene3D" id="3.40.50.300">
    <property type="entry name" value="P-loop containing nucleotide triphosphate hydrolases"/>
    <property type="match status" value="3"/>
</dbReference>
<evidence type="ECO:0000256" key="4">
    <source>
        <dbReference type="ARBA" id="ARBA00022737"/>
    </source>
</evidence>
<name>A0A9W4SHU9_9GLOM</name>
<keyword evidence="7" id="KW-0391">Immunity</keyword>
<accession>A0A9W4SHU9</accession>
<feature type="coiled-coil region" evidence="8">
    <location>
        <begin position="449"/>
        <end position="476"/>
    </location>
</feature>
<dbReference type="GO" id="GO:0008270">
    <property type="term" value="F:zinc ion binding"/>
    <property type="evidence" value="ECO:0007669"/>
    <property type="project" value="UniProtKB-KW"/>
</dbReference>
<dbReference type="PANTHER" id="PTHR10887:SF445">
    <property type="entry name" value="NFX1-TYPE ZINC FINGER-CONTAINING PROTEIN 1"/>
    <property type="match status" value="1"/>
</dbReference>
<evidence type="ECO:0000313" key="11">
    <source>
        <dbReference type="EMBL" id="CAI2170001.1"/>
    </source>
</evidence>
<keyword evidence="6" id="KW-0862">Zinc</keyword>
<feature type="region of interest" description="Disordered" evidence="9">
    <location>
        <begin position="592"/>
        <end position="618"/>
    </location>
</feature>
<dbReference type="PANTHER" id="PTHR10887">
    <property type="entry name" value="DNA2/NAM7 HELICASE FAMILY"/>
    <property type="match status" value="1"/>
</dbReference>
<dbReference type="InterPro" id="IPR046439">
    <property type="entry name" value="ZF_RZ_dom"/>
</dbReference>
<feature type="domain" description="RZ-type" evidence="10">
    <location>
        <begin position="1778"/>
        <end position="1853"/>
    </location>
</feature>
<dbReference type="Pfam" id="PF13087">
    <property type="entry name" value="AAA_12"/>
    <property type="match status" value="1"/>
</dbReference>
<dbReference type="InterPro" id="IPR045055">
    <property type="entry name" value="DNA2/NAM7-like"/>
</dbReference>
<evidence type="ECO:0000256" key="1">
    <source>
        <dbReference type="ARBA" id="ARBA00004496"/>
    </source>
</evidence>
<keyword evidence="4" id="KW-0677">Repeat</keyword>